<evidence type="ECO:0008006" key="3">
    <source>
        <dbReference type="Google" id="ProtNLM"/>
    </source>
</evidence>
<evidence type="ECO:0000313" key="2">
    <source>
        <dbReference type="EMBL" id="SVA04366.1"/>
    </source>
</evidence>
<dbReference type="PRINTS" id="PR00081">
    <property type="entry name" value="GDHRDH"/>
</dbReference>
<sequence length="236" mass="23789">VTGASAGLGLASAQALAAEGVRVAVASRSADKLAAAVATLDGDPVMLTVDLSDPASVDALVGDATEALGHVDILIANGGGPPPGNFASTDVDAYPAALQLNLLSMVALAKAFVPPMQQRGWGRVVAVTSAAVRQPMDYLILSNTARSGLTAFLKTTATEVAGDGVTVNTVQPGVHATDRLAQLYDDLDEVARSVPTQRLGDPGDFGRIVAFLCSESARSITGASVPVDGGAIKGLQ</sequence>
<dbReference type="InterPro" id="IPR036291">
    <property type="entry name" value="NAD(P)-bd_dom_sf"/>
</dbReference>
<gene>
    <name evidence="2" type="ORF">METZ01_LOCUS57220</name>
</gene>
<feature type="non-terminal residue" evidence="2">
    <location>
        <position position="1"/>
    </location>
</feature>
<organism evidence="2">
    <name type="scientific">marine metagenome</name>
    <dbReference type="NCBI Taxonomy" id="408172"/>
    <lineage>
        <taxon>unclassified sequences</taxon>
        <taxon>metagenomes</taxon>
        <taxon>ecological metagenomes</taxon>
    </lineage>
</organism>
<dbReference type="PANTHER" id="PTHR42879:SF6">
    <property type="entry name" value="NADPH-DEPENDENT REDUCTASE BACG"/>
    <property type="match status" value="1"/>
</dbReference>
<dbReference type="SUPFAM" id="SSF51735">
    <property type="entry name" value="NAD(P)-binding Rossmann-fold domains"/>
    <property type="match status" value="1"/>
</dbReference>
<reference evidence="2" key="1">
    <citation type="submission" date="2018-05" db="EMBL/GenBank/DDBJ databases">
        <authorList>
            <person name="Lanie J.A."/>
            <person name="Ng W.-L."/>
            <person name="Kazmierczak K.M."/>
            <person name="Andrzejewski T.M."/>
            <person name="Davidsen T.M."/>
            <person name="Wayne K.J."/>
            <person name="Tettelin H."/>
            <person name="Glass J.I."/>
            <person name="Rusch D."/>
            <person name="Podicherti R."/>
            <person name="Tsui H.-C.T."/>
            <person name="Winkler M.E."/>
        </authorList>
    </citation>
    <scope>NUCLEOTIDE SEQUENCE</scope>
</reference>
<name>A0A381SK49_9ZZZZ</name>
<accession>A0A381SK49</accession>
<dbReference type="EMBL" id="UINC01003217">
    <property type="protein sequence ID" value="SVA04366.1"/>
    <property type="molecule type" value="Genomic_DNA"/>
</dbReference>
<dbReference type="Gene3D" id="3.40.50.720">
    <property type="entry name" value="NAD(P)-binding Rossmann-like Domain"/>
    <property type="match status" value="1"/>
</dbReference>
<evidence type="ECO:0000256" key="1">
    <source>
        <dbReference type="ARBA" id="ARBA00006484"/>
    </source>
</evidence>
<dbReference type="AlphaFoldDB" id="A0A381SK49"/>
<proteinExistence type="inferred from homology"/>
<dbReference type="InterPro" id="IPR050259">
    <property type="entry name" value="SDR"/>
</dbReference>
<protein>
    <recommendedName>
        <fullName evidence="3">Short-chain dehydrogenase/reductase SDR</fullName>
    </recommendedName>
</protein>
<dbReference type="PANTHER" id="PTHR42879">
    <property type="entry name" value="3-OXOACYL-(ACYL-CARRIER-PROTEIN) REDUCTASE"/>
    <property type="match status" value="1"/>
</dbReference>
<dbReference type="Pfam" id="PF13561">
    <property type="entry name" value="adh_short_C2"/>
    <property type="match status" value="1"/>
</dbReference>
<comment type="similarity">
    <text evidence="1">Belongs to the short-chain dehydrogenases/reductases (SDR) family.</text>
</comment>
<dbReference type="InterPro" id="IPR002347">
    <property type="entry name" value="SDR_fam"/>
</dbReference>